<dbReference type="AlphaFoldDB" id="A0A5J5AYH6"/>
<protein>
    <recommendedName>
        <fullName evidence="5">Glycosyltransferase</fullName>
        <ecNumber evidence="5">2.4.1.-</ecNumber>
    </recommendedName>
</protein>
<dbReference type="Pfam" id="PF00201">
    <property type="entry name" value="UDPGT"/>
    <property type="match status" value="1"/>
</dbReference>
<keyword evidence="2 4" id="KW-0328">Glycosyltransferase</keyword>
<evidence type="ECO:0000256" key="3">
    <source>
        <dbReference type="ARBA" id="ARBA00022679"/>
    </source>
</evidence>
<sequence>MSTFNSSPEQRHVAALAFPFASHAGHLLGLVHRLAAAAPDVTFSFFSFAESNRSLFSVATPDNIKAYDVPEGCVFSGKPQEDIGLFLEVAPENFKRSYGCSRGGYWEADQLFDDGCISVVFRRSGGVQPLVVLGGLFTLSIFTLTLSGKQLELELRINFLTNASRSPTARCSQWRRPIILKAYDVPDGVPEGYVFSGKPQEDINLFLKVAPENFKRGMEAAEADTGRRISCLMADAFLWFSGDLAEEMHVPWVPLWTSGACSLSVHVYTDLIRKTIGNRDIASRQNEILKFIPGLSALRLGDLPGGVLFGNLESPFSIMLHKMGQALPRATAVPINSFEELDPAITKDLKSKFPYFLNVGPFNLTSPPPSSNLDEHGCIPWLDKQKAASVAYIGFGTVATPLPHELVALAEALETSGTPFLWSLKDNLKHHLPEGFLKRTSANGKIVPWAPQVQVLSHNSIGVFITHCGWNSVLESIAAGVPLIGRPFFGDHHINTWMVENVWRIGVRVEGGVFTKSSTLRALELILSNEKEKKLREQIQLMKELVLKAVGPNGSSIENFKTLLEVVTSHNL</sequence>
<dbReference type="PANTHER" id="PTHR11926:SF1560">
    <property type="entry name" value="UDP-GLYCOSYLTRANSFERASE 74E1-RELATED"/>
    <property type="match status" value="1"/>
</dbReference>
<accession>A0A5J5AYH6</accession>
<reference evidence="6 7" key="1">
    <citation type="submission" date="2019-09" db="EMBL/GenBank/DDBJ databases">
        <title>A chromosome-level genome assembly of the Chinese tupelo Nyssa sinensis.</title>
        <authorList>
            <person name="Yang X."/>
            <person name="Kang M."/>
            <person name="Yang Y."/>
            <person name="Xiong H."/>
            <person name="Wang M."/>
            <person name="Zhang Z."/>
            <person name="Wang Z."/>
            <person name="Wu H."/>
            <person name="Ma T."/>
            <person name="Liu J."/>
            <person name="Xi Z."/>
        </authorList>
    </citation>
    <scope>NUCLEOTIDE SEQUENCE [LARGE SCALE GENOMIC DNA]</scope>
    <source>
        <strain evidence="6">J267</strain>
        <tissue evidence="6">Leaf</tissue>
    </source>
</reference>
<organism evidence="6 7">
    <name type="scientific">Nyssa sinensis</name>
    <dbReference type="NCBI Taxonomy" id="561372"/>
    <lineage>
        <taxon>Eukaryota</taxon>
        <taxon>Viridiplantae</taxon>
        <taxon>Streptophyta</taxon>
        <taxon>Embryophyta</taxon>
        <taxon>Tracheophyta</taxon>
        <taxon>Spermatophyta</taxon>
        <taxon>Magnoliopsida</taxon>
        <taxon>eudicotyledons</taxon>
        <taxon>Gunneridae</taxon>
        <taxon>Pentapetalae</taxon>
        <taxon>asterids</taxon>
        <taxon>Cornales</taxon>
        <taxon>Nyssaceae</taxon>
        <taxon>Nyssa</taxon>
    </lineage>
</organism>
<dbReference type="EC" id="2.4.1.-" evidence="5"/>
<name>A0A5J5AYH6_9ASTE</name>
<dbReference type="InterPro" id="IPR002213">
    <property type="entry name" value="UDP_glucos_trans"/>
</dbReference>
<gene>
    <name evidence="6" type="ORF">F0562_030497</name>
</gene>
<proteinExistence type="inferred from homology"/>
<evidence type="ECO:0000313" key="7">
    <source>
        <dbReference type="Proteomes" id="UP000325577"/>
    </source>
</evidence>
<keyword evidence="3 4" id="KW-0808">Transferase</keyword>
<dbReference type="PROSITE" id="PS00375">
    <property type="entry name" value="UDPGT"/>
    <property type="match status" value="1"/>
</dbReference>
<dbReference type="InterPro" id="IPR035595">
    <property type="entry name" value="UDP_glycos_trans_CS"/>
</dbReference>
<dbReference type="FunFam" id="3.40.50.2000:FF:000091">
    <property type="entry name" value="Glycosyltransferase"/>
    <property type="match status" value="1"/>
</dbReference>
<dbReference type="SUPFAM" id="SSF53756">
    <property type="entry name" value="UDP-Glycosyltransferase/glycogen phosphorylase"/>
    <property type="match status" value="1"/>
</dbReference>
<dbReference type="EMBL" id="CM018040">
    <property type="protein sequence ID" value="KAA8535494.1"/>
    <property type="molecule type" value="Genomic_DNA"/>
</dbReference>
<dbReference type="GO" id="GO:0080043">
    <property type="term" value="F:quercetin 3-O-glucosyltransferase activity"/>
    <property type="evidence" value="ECO:0007669"/>
    <property type="project" value="TreeGrafter"/>
</dbReference>
<keyword evidence="7" id="KW-1185">Reference proteome</keyword>
<comment type="similarity">
    <text evidence="1 4">Belongs to the UDP-glycosyltransferase family.</text>
</comment>
<evidence type="ECO:0000256" key="4">
    <source>
        <dbReference type="RuleBase" id="RU003718"/>
    </source>
</evidence>
<evidence type="ECO:0000313" key="6">
    <source>
        <dbReference type="EMBL" id="KAA8535494.1"/>
    </source>
</evidence>
<evidence type="ECO:0000256" key="1">
    <source>
        <dbReference type="ARBA" id="ARBA00009995"/>
    </source>
</evidence>
<dbReference type="PANTHER" id="PTHR11926">
    <property type="entry name" value="GLUCOSYL/GLUCURONOSYL TRANSFERASES"/>
    <property type="match status" value="1"/>
</dbReference>
<dbReference type="CDD" id="cd03784">
    <property type="entry name" value="GT1_Gtf-like"/>
    <property type="match status" value="1"/>
</dbReference>
<evidence type="ECO:0000256" key="2">
    <source>
        <dbReference type="ARBA" id="ARBA00022676"/>
    </source>
</evidence>
<evidence type="ECO:0000256" key="5">
    <source>
        <dbReference type="RuleBase" id="RU362057"/>
    </source>
</evidence>
<dbReference type="OrthoDB" id="5835829at2759"/>
<dbReference type="Gene3D" id="3.40.50.2000">
    <property type="entry name" value="Glycogen Phosphorylase B"/>
    <property type="match status" value="3"/>
</dbReference>
<dbReference type="Proteomes" id="UP000325577">
    <property type="component" value="Linkage Group LG17"/>
</dbReference>
<dbReference type="GO" id="GO:0080044">
    <property type="term" value="F:quercetin 7-O-glucosyltransferase activity"/>
    <property type="evidence" value="ECO:0007669"/>
    <property type="project" value="TreeGrafter"/>
</dbReference>